<proteinExistence type="predicted"/>
<organism evidence="1 2">
    <name type="scientific">Kitasatospora paranensis</name>
    <dbReference type="NCBI Taxonomy" id="258053"/>
    <lineage>
        <taxon>Bacteria</taxon>
        <taxon>Bacillati</taxon>
        <taxon>Actinomycetota</taxon>
        <taxon>Actinomycetes</taxon>
        <taxon>Kitasatosporales</taxon>
        <taxon>Streptomycetaceae</taxon>
        <taxon>Kitasatospora</taxon>
    </lineage>
</organism>
<evidence type="ECO:0000313" key="2">
    <source>
        <dbReference type="Proteomes" id="UP001596435"/>
    </source>
</evidence>
<sequence>MKSTETPFVGGPLDGRALPVMLTPFHNVPKVYRVPVPAYHDTPAVTLVYRRAKEYDTKGRWRWRYEYDAGA</sequence>
<dbReference type="Proteomes" id="UP001596435">
    <property type="component" value="Unassembled WGS sequence"/>
</dbReference>
<dbReference type="EMBL" id="JBHTAJ010000075">
    <property type="protein sequence ID" value="MFC7183666.1"/>
    <property type="molecule type" value="Genomic_DNA"/>
</dbReference>
<comment type="caution">
    <text evidence="1">The sequence shown here is derived from an EMBL/GenBank/DDBJ whole genome shotgun (WGS) entry which is preliminary data.</text>
</comment>
<gene>
    <name evidence="1" type="ORF">ACFQMG_29390</name>
</gene>
<reference evidence="2" key="1">
    <citation type="journal article" date="2019" name="Int. J. Syst. Evol. Microbiol.">
        <title>The Global Catalogue of Microorganisms (GCM) 10K type strain sequencing project: providing services to taxonomists for standard genome sequencing and annotation.</title>
        <authorList>
            <consortium name="The Broad Institute Genomics Platform"/>
            <consortium name="The Broad Institute Genome Sequencing Center for Infectious Disease"/>
            <person name="Wu L."/>
            <person name="Ma J."/>
        </authorList>
    </citation>
    <scope>NUCLEOTIDE SEQUENCE [LARGE SCALE GENOMIC DNA]</scope>
    <source>
        <strain evidence="2">CGMCC 1.12859</strain>
    </source>
</reference>
<dbReference type="RefSeq" id="WP_100892895.1">
    <property type="nucleotide sequence ID" value="NZ_BAABKV010000001.1"/>
</dbReference>
<evidence type="ECO:0000313" key="1">
    <source>
        <dbReference type="EMBL" id="MFC7183666.1"/>
    </source>
</evidence>
<protein>
    <submittedName>
        <fullName evidence="1">Uncharacterized protein</fullName>
    </submittedName>
</protein>
<keyword evidence="2" id="KW-1185">Reference proteome</keyword>
<accession>A0ABW2G2C7</accession>
<name>A0ABW2G2C7_9ACTN</name>